<reference evidence="8" key="2">
    <citation type="submission" date="2020-10" db="EMBL/GenBank/DDBJ databases">
        <authorList>
            <person name="Cooper E.A."/>
            <person name="Brenton Z.W."/>
            <person name="Flinn B.S."/>
            <person name="Jenkins J."/>
            <person name="Shu S."/>
            <person name="Flowers D."/>
            <person name="Luo F."/>
            <person name="Wang Y."/>
            <person name="Xia P."/>
            <person name="Barry K."/>
            <person name="Daum C."/>
            <person name="Lipzen A."/>
            <person name="Yoshinaga Y."/>
            <person name="Schmutz J."/>
            <person name="Saski C."/>
            <person name="Vermerris W."/>
            <person name="Kresovich S."/>
        </authorList>
    </citation>
    <scope>NUCLEOTIDE SEQUENCE</scope>
</reference>
<evidence type="ECO:0000256" key="4">
    <source>
        <dbReference type="ARBA" id="ARBA00023163"/>
    </source>
</evidence>
<dbReference type="GO" id="GO:0005634">
    <property type="term" value="C:nucleus"/>
    <property type="evidence" value="ECO:0007669"/>
    <property type="project" value="UniProtKB-SubCell"/>
</dbReference>
<keyword evidence="3" id="KW-0238">DNA-binding</keyword>
<dbReference type="EMBL" id="CM027686">
    <property type="protein sequence ID" value="KAG0522934.1"/>
    <property type="molecule type" value="Genomic_DNA"/>
</dbReference>
<feature type="domain" description="TF-B3" evidence="7">
    <location>
        <begin position="192"/>
        <end position="283"/>
    </location>
</feature>
<name>A0A921QJ38_SORBI</name>
<evidence type="ECO:0000256" key="5">
    <source>
        <dbReference type="ARBA" id="ARBA00023242"/>
    </source>
</evidence>
<evidence type="ECO:0000256" key="6">
    <source>
        <dbReference type="SAM" id="MobiDB-lite"/>
    </source>
</evidence>
<proteinExistence type="predicted"/>
<keyword evidence="5" id="KW-0539">Nucleus</keyword>
<dbReference type="SUPFAM" id="SSF101936">
    <property type="entry name" value="DNA-binding pseudobarrel domain"/>
    <property type="match status" value="1"/>
</dbReference>
<evidence type="ECO:0000313" key="9">
    <source>
        <dbReference type="Proteomes" id="UP000807115"/>
    </source>
</evidence>
<evidence type="ECO:0000256" key="2">
    <source>
        <dbReference type="ARBA" id="ARBA00023015"/>
    </source>
</evidence>
<feature type="compositionally biased region" description="Basic and acidic residues" evidence="6">
    <location>
        <begin position="51"/>
        <end position="67"/>
    </location>
</feature>
<dbReference type="PANTHER" id="PTHR31391">
    <property type="entry name" value="B3 DOMAIN-CONTAINING PROTEIN OS11G0197600-RELATED"/>
    <property type="match status" value="1"/>
</dbReference>
<dbReference type="PROSITE" id="PS50863">
    <property type="entry name" value="B3"/>
    <property type="match status" value="1"/>
</dbReference>
<evidence type="ECO:0000313" key="8">
    <source>
        <dbReference type="EMBL" id="KAG0522934.1"/>
    </source>
</evidence>
<keyword evidence="2" id="KW-0805">Transcription regulation</keyword>
<dbReference type="SMART" id="SM01019">
    <property type="entry name" value="B3"/>
    <property type="match status" value="1"/>
</dbReference>
<comment type="subcellular location">
    <subcellularLocation>
        <location evidence="1">Nucleus</location>
    </subcellularLocation>
</comment>
<sequence>MDRVYANRRTKPLSERPASPFLCCAASAALLLHSVRLRISETTHTTKKPKRGTEAREGREMAEATAYEEQRRRQVEANKRKLEELQLHHLSAAVREAAAAAKPSPVKKRKARVPLDAADAVMQPLRRSGRVANLPDKPAYREEVPAFARRIRRTYGRKDLANRVYATDEARSYTISKAEDLEQELDSRFPLFIKPMTQSHVTGGFWLGLPTGFCRKHLPKRDETITLVDEDDVESNTLYLAMKKGLSGGWRGFAIQHKLVDGDCLVFQLIERTKFKVYIIRASSYYENED</sequence>
<dbReference type="InterPro" id="IPR044837">
    <property type="entry name" value="REM16-like"/>
</dbReference>
<dbReference type="Proteomes" id="UP000807115">
    <property type="component" value="Chromosome 7"/>
</dbReference>
<dbReference type="GO" id="GO:0003677">
    <property type="term" value="F:DNA binding"/>
    <property type="evidence" value="ECO:0007669"/>
    <property type="project" value="UniProtKB-KW"/>
</dbReference>
<dbReference type="InterPro" id="IPR003340">
    <property type="entry name" value="B3_DNA-bd"/>
</dbReference>
<dbReference type="InterPro" id="IPR015300">
    <property type="entry name" value="DNA-bd_pseudobarrel_sf"/>
</dbReference>
<accession>A0A921QJ38</accession>
<dbReference type="Gene3D" id="2.40.330.10">
    <property type="entry name" value="DNA-binding pseudobarrel domain"/>
    <property type="match status" value="1"/>
</dbReference>
<evidence type="ECO:0000259" key="7">
    <source>
        <dbReference type="PROSITE" id="PS50863"/>
    </source>
</evidence>
<dbReference type="Pfam" id="PF02362">
    <property type="entry name" value="B3"/>
    <property type="match status" value="1"/>
</dbReference>
<organism evidence="8 9">
    <name type="scientific">Sorghum bicolor</name>
    <name type="common">Sorghum</name>
    <name type="synonym">Sorghum vulgare</name>
    <dbReference type="NCBI Taxonomy" id="4558"/>
    <lineage>
        <taxon>Eukaryota</taxon>
        <taxon>Viridiplantae</taxon>
        <taxon>Streptophyta</taxon>
        <taxon>Embryophyta</taxon>
        <taxon>Tracheophyta</taxon>
        <taxon>Spermatophyta</taxon>
        <taxon>Magnoliopsida</taxon>
        <taxon>Liliopsida</taxon>
        <taxon>Poales</taxon>
        <taxon>Poaceae</taxon>
        <taxon>PACMAD clade</taxon>
        <taxon>Panicoideae</taxon>
        <taxon>Andropogonodae</taxon>
        <taxon>Andropogoneae</taxon>
        <taxon>Sorghinae</taxon>
        <taxon>Sorghum</taxon>
    </lineage>
</organism>
<evidence type="ECO:0000256" key="3">
    <source>
        <dbReference type="ARBA" id="ARBA00023125"/>
    </source>
</evidence>
<comment type="caution">
    <text evidence="8">The sequence shown here is derived from an EMBL/GenBank/DDBJ whole genome shotgun (WGS) entry which is preliminary data.</text>
</comment>
<dbReference type="CDD" id="cd10017">
    <property type="entry name" value="B3_DNA"/>
    <property type="match status" value="1"/>
</dbReference>
<dbReference type="PANTHER" id="PTHR31391:SF99">
    <property type="entry name" value="B3 DOMAIN-CONTAINING PROTEIN OS06G0194400"/>
    <property type="match status" value="1"/>
</dbReference>
<evidence type="ECO:0000256" key="1">
    <source>
        <dbReference type="ARBA" id="ARBA00004123"/>
    </source>
</evidence>
<keyword evidence="4" id="KW-0804">Transcription</keyword>
<protein>
    <recommendedName>
        <fullName evidence="7">TF-B3 domain-containing protein</fullName>
    </recommendedName>
</protein>
<gene>
    <name evidence="8" type="ORF">BDA96_07G080300</name>
</gene>
<dbReference type="AlphaFoldDB" id="A0A921QJ38"/>
<reference evidence="8" key="1">
    <citation type="journal article" date="2019" name="BMC Genomics">
        <title>A new reference genome for Sorghum bicolor reveals high levels of sequence similarity between sweet and grain genotypes: implications for the genetics of sugar metabolism.</title>
        <authorList>
            <person name="Cooper E.A."/>
            <person name="Brenton Z.W."/>
            <person name="Flinn B.S."/>
            <person name="Jenkins J."/>
            <person name="Shu S."/>
            <person name="Flowers D."/>
            <person name="Luo F."/>
            <person name="Wang Y."/>
            <person name="Xia P."/>
            <person name="Barry K."/>
            <person name="Daum C."/>
            <person name="Lipzen A."/>
            <person name="Yoshinaga Y."/>
            <person name="Schmutz J."/>
            <person name="Saski C."/>
            <person name="Vermerris W."/>
            <person name="Kresovich S."/>
        </authorList>
    </citation>
    <scope>NUCLEOTIDE SEQUENCE</scope>
</reference>
<feature type="region of interest" description="Disordered" evidence="6">
    <location>
        <begin position="42"/>
        <end position="67"/>
    </location>
</feature>